<evidence type="ECO:0000313" key="2">
    <source>
        <dbReference type="EMBL" id="KAF5353579.1"/>
    </source>
</evidence>
<name>A0A8H5FYG4_9AGAR</name>
<dbReference type="GO" id="GO:0050660">
    <property type="term" value="F:flavin adenine dinucleotide binding"/>
    <property type="evidence" value="ECO:0007669"/>
    <property type="project" value="InterPro"/>
</dbReference>
<keyword evidence="3" id="KW-1185">Reference proteome</keyword>
<comment type="caution">
    <text evidence="2">The sequence shown here is derived from an EMBL/GenBank/DDBJ whole genome shotgun (WGS) entry which is preliminary data.</text>
</comment>
<evidence type="ECO:0000313" key="3">
    <source>
        <dbReference type="Proteomes" id="UP000559256"/>
    </source>
</evidence>
<dbReference type="OrthoDB" id="2151789at2759"/>
<dbReference type="EMBL" id="JAACJM010000063">
    <property type="protein sequence ID" value="KAF5353579.1"/>
    <property type="molecule type" value="Genomic_DNA"/>
</dbReference>
<organism evidence="2 3">
    <name type="scientific">Tetrapyrgos nigripes</name>
    <dbReference type="NCBI Taxonomy" id="182062"/>
    <lineage>
        <taxon>Eukaryota</taxon>
        <taxon>Fungi</taxon>
        <taxon>Dikarya</taxon>
        <taxon>Basidiomycota</taxon>
        <taxon>Agaricomycotina</taxon>
        <taxon>Agaricomycetes</taxon>
        <taxon>Agaricomycetidae</taxon>
        <taxon>Agaricales</taxon>
        <taxon>Marasmiineae</taxon>
        <taxon>Marasmiaceae</taxon>
        <taxon>Tetrapyrgos</taxon>
    </lineage>
</organism>
<dbReference type="AlphaFoldDB" id="A0A8H5FYG4"/>
<reference evidence="2 3" key="1">
    <citation type="journal article" date="2020" name="ISME J.">
        <title>Uncovering the hidden diversity of litter-decomposition mechanisms in mushroom-forming fungi.</title>
        <authorList>
            <person name="Floudas D."/>
            <person name="Bentzer J."/>
            <person name="Ahren D."/>
            <person name="Johansson T."/>
            <person name="Persson P."/>
            <person name="Tunlid A."/>
        </authorList>
    </citation>
    <scope>NUCLEOTIDE SEQUENCE [LARGE SCALE GENOMIC DNA]</scope>
    <source>
        <strain evidence="2 3">CBS 291.85</strain>
    </source>
</reference>
<evidence type="ECO:0000259" key="1">
    <source>
        <dbReference type="Pfam" id="PF08031"/>
    </source>
</evidence>
<protein>
    <recommendedName>
        <fullName evidence="1">Berberine/berberine-like domain-containing protein</fullName>
    </recommendedName>
</protein>
<sequence length="118" mass="13305">MGSIYKLYIHFYVSLLCYKCSPPADPHGVPADFPIPILFDDTSDFEYFQGALKDLSKVIQDRAIEEGESKADDLRYPNYALEGTPLELMYGESLPRLREIRAAVDPENVMGLTGGWKL</sequence>
<feature type="domain" description="Berberine/berberine-like" evidence="1">
    <location>
        <begin position="86"/>
        <end position="109"/>
    </location>
</feature>
<gene>
    <name evidence="2" type="ORF">D9758_013802</name>
</gene>
<proteinExistence type="predicted"/>
<dbReference type="Proteomes" id="UP000559256">
    <property type="component" value="Unassembled WGS sequence"/>
</dbReference>
<dbReference type="GO" id="GO:0016491">
    <property type="term" value="F:oxidoreductase activity"/>
    <property type="evidence" value="ECO:0007669"/>
    <property type="project" value="InterPro"/>
</dbReference>
<dbReference type="Pfam" id="PF08031">
    <property type="entry name" value="BBE"/>
    <property type="match status" value="1"/>
</dbReference>
<dbReference type="InterPro" id="IPR012951">
    <property type="entry name" value="BBE"/>
</dbReference>
<accession>A0A8H5FYG4</accession>